<evidence type="ECO:0000313" key="9">
    <source>
        <dbReference type="Proteomes" id="UP000199558"/>
    </source>
</evidence>
<dbReference type="EMBL" id="FLRH01000003">
    <property type="protein sequence ID" value="SBT63691.1"/>
    <property type="molecule type" value="Genomic_DNA"/>
</dbReference>
<evidence type="ECO:0000256" key="5">
    <source>
        <dbReference type="ARBA" id="ARBA00022801"/>
    </source>
</evidence>
<keyword evidence="5" id="KW-0378">Hydrolase</keyword>
<dbReference type="GO" id="GO:0046103">
    <property type="term" value="P:inosine biosynthetic process"/>
    <property type="evidence" value="ECO:0007669"/>
    <property type="project" value="TreeGrafter"/>
</dbReference>
<dbReference type="GO" id="GO:0004000">
    <property type="term" value="F:adenosine deaminase activity"/>
    <property type="evidence" value="ECO:0007669"/>
    <property type="project" value="UniProtKB-ARBA"/>
</dbReference>
<dbReference type="InterPro" id="IPR006330">
    <property type="entry name" value="Ado/ade_deaminase"/>
</dbReference>
<sequence>MVGATTDGADDAGRWFDRIRAVATPTELYALLFALPKGADLHIHLSGCGRPDDWYTLATTLRPGAHEVRVTDCPDGHARGTVVTVPAATVAALPACCRAGHRPLAELSDAERERWDGMLTVGEDEPDSFFDRVTPQLKHLRKEPELLLGVLAATLDRAAAEHVDHLEFQTGPFGYVGADGPVPPDEMAARYRAVLSGDRATASGVTARLLINVSRTAEDVEDRLRLSFEMADRHRDLWTGLHLSGREDQARRSLDELAGTYWELHRRYPELGVAVHAGEGFGAAYQVRPATLLPVSRIGHGLALVEDEETMTALAAAGVAVECSLISNVRLGRIDGYGAHPLRRFIEAGLRPCLSTDNPGAWGSQLTDEFYVATRHLDLSWKQVTALARNSVDASFAPPAVRERLRRRLDDGLSRFAAEVLNPGWRTALARHTPVMSPFARRHLL</sequence>
<feature type="domain" description="Adenosine deaminase" evidence="7">
    <location>
        <begin position="142"/>
        <end position="411"/>
    </location>
</feature>
<dbReference type="PANTHER" id="PTHR11409">
    <property type="entry name" value="ADENOSINE DEAMINASE"/>
    <property type="match status" value="1"/>
</dbReference>
<evidence type="ECO:0000313" key="8">
    <source>
        <dbReference type="EMBL" id="SBT63691.1"/>
    </source>
</evidence>
<dbReference type="GO" id="GO:0043103">
    <property type="term" value="P:hypoxanthine salvage"/>
    <property type="evidence" value="ECO:0007669"/>
    <property type="project" value="TreeGrafter"/>
</dbReference>
<dbReference type="GO" id="GO:0005829">
    <property type="term" value="C:cytosol"/>
    <property type="evidence" value="ECO:0007669"/>
    <property type="project" value="TreeGrafter"/>
</dbReference>
<dbReference type="Gene3D" id="3.20.20.140">
    <property type="entry name" value="Metal-dependent hydrolases"/>
    <property type="match status" value="1"/>
</dbReference>
<evidence type="ECO:0000256" key="4">
    <source>
        <dbReference type="ARBA" id="ARBA00022723"/>
    </source>
</evidence>
<evidence type="ECO:0000256" key="1">
    <source>
        <dbReference type="ARBA" id="ARBA00001947"/>
    </source>
</evidence>
<comment type="cofactor">
    <cofactor evidence="1">
        <name>Zn(2+)</name>
        <dbReference type="ChEBI" id="CHEBI:29105"/>
    </cofactor>
</comment>
<evidence type="ECO:0000256" key="6">
    <source>
        <dbReference type="ARBA" id="ARBA00022833"/>
    </source>
</evidence>
<dbReference type="PANTHER" id="PTHR11409:SF43">
    <property type="entry name" value="ADENOSINE DEAMINASE"/>
    <property type="match status" value="1"/>
</dbReference>
<dbReference type="AlphaFoldDB" id="A0A1A9B3R7"/>
<protein>
    <recommendedName>
        <fullName evidence="3">adenosine deaminase</fullName>
        <ecNumber evidence="3">3.5.4.4</ecNumber>
    </recommendedName>
</protein>
<evidence type="ECO:0000256" key="3">
    <source>
        <dbReference type="ARBA" id="ARBA00012784"/>
    </source>
</evidence>
<dbReference type="Proteomes" id="UP000199558">
    <property type="component" value="Unassembled WGS sequence"/>
</dbReference>
<dbReference type="EC" id="3.5.4.4" evidence="3"/>
<organism evidence="8 9">
    <name type="scientific">Micromonospora sediminicola</name>
    <dbReference type="NCBI Taxonomy" id="946078"/>
    <lineage>
        <taxon>Bacteria</taxon>
        <taxon>Bacillati</taxon>
        <taxon>Actinomycetota</taxon>
        <taxon>Actinomycetes</taxon>
        <taxon>Micromonosporales</taxon>
        <taxon>Micromonosporaceae</taxon>
        <taxon>Micromonospora</taxon>
    </lineage>
</organism>
<keyword evidence="9" id="KW-1185">Reference proteome</keyword>
<gene>
    <name evidence="8" type="ORF">GA0070622_0649</name>
</gene>
<evidence type="ECO:0000256" key="2">
    <source>
        <dbReference type="ARBA" id="ARBA00006676"/>
    </source>
</evidence>
<dbReference type="SUPFAM" id="SSF51556">
    <property type="entry name" value="Metallo-dependent hydrolases"/>
    <property type="match status" value="1"/>
</dbReference>
<dbReference type="GO" id="GO:0006154">
    <property type="term" value="P:adenosine catabolic process"/>
    <property type="evidence" value="ECO:0007669"/>
    <property type="project" value="TreeGrafter"/>
</dbReference>
<keyword evidence="6" id="KW-0862">Zinc</keyword>
<keyword evidence="4" id="KW-0479">Metal-binding</keyword>
<comment type="similarity">
    <text evidence="2">Belongs to the metallo-dependent hydrolases superfamily. Adenosine and AMP deaminases family.</text>
</comment>
<proteinExistence type="inferred from homology"/>
<dbReference type="InterPro" id="IPR032466">
    <property type="entry name" value="Metal_Hydrolase"/>
</dbReference>
<dbReference type="InterPro" id="IPR001365">
    <property type="entry name" value="A_deaminase_dom"/>
</dbReference>
<reference evidence="9" key="1">
    <citation type="submission" date="2016-06" db="EMBL/GenBank/DDBJ databases">
        <authorList>
            <person name="Varghese N."/>
            <person name="Submissions Spin"/>
        </authorList>
    </citation>
    <scope>NUCLEOTIDE SEQUENCE [LARGE SCALE GENOMIC DNA]</scope>
    <source>
        <strain evidence="9">DSM 45794</strain>
    </source>
</reference>
<dbReference type="Pfam" id="PF00962">
    <property type="entry name" value="A_deaminase"/>
    <property type="match status" value="1"/>
</dbReference>
<accession>A0A1A9B3R7</accession>
<evidence type="ECO:0000259" key="7">
    <source>
        <dbReference type="Pfam" id="PF00962"/>
    </source>
</evidence>
<dbReference type="STRING" id="946078.GA0070622_0649"/>
<dbReference type="GO" id="GO:0046872">
    <property type="term" value="F:metal ion binding"/>
    <property type="evidence" value="ECO:0007669"/>
    <property type="project" value="UniProtKB-KW"/>
</dbReference>
<name>A0A1A9B3R7_9ACTN</name>